<dbReference type="Proteomes" id="UP000703269">
    <property type="component" value="Unassembled WGS sequence"/>
</dbReference>
<sequence>MTRFCACWSYTGNTCAYGIVKAEICRNEVLRRTCMRGSGRTRRCEARLTAQIVRGIPSLREVHQRYRQPTTCAMESAAPALSDVCVLFCTRTANGVGSPTAVT</sequence>
<evidence type="ECO:0000313" key="2">
    <source>
        <dbReference type="Proteomes" id="UP000703269"/>
    </source>
</evidence>
<keyword evidence="2" id="KW-1185">Reference proteome</keyword>
<dbReference type="EMBL" id="BPQB01000291">
    <property type="protein sequence ID" value="GJF00999.1"/>
    <property type="molecule type" value="Genomic_DNA"/>
</dbReference>
<protein>
    <submittedName>
        <fullName evidence="1">Uncharacterized protein</fullName>
    </submittedName>
</protein>
<gene>
    <name evidence="1" type="ORF">PsYK624_173040</name>
</gene>
<evidence type="ECO:0000313" key="1">
    <source>
        <dbReference type="EMBL" id="GJF00999.1"/>
    </source>
</evidence>
<organism evidence="1 2">
    <name type="scientific">Phanerochaete sordida</name>
    <dbReference type="NCBI Taxonomy" id="48140"/>
    <lineage>
        <taxon>Eukaryota</taxon>
        <taxon>Fungi</taxon>
        <taxon>Dikarya</taxon>
        <taxon>Basidiomycota</taxon>
        <taxon>Agaricomycotina</taxon>
        <taxon>Agaricomycetes</taxon>
        <taxon>Polyporales</taxon>
        <taxon>Phanerochaetaceae</taxon>
        <taxon>Phanerochaete</taxon>
    </lineage>
</organism>
<accession>A0A9P3GSG7</accession>
<dbReference type="AlphaFoldDB" id="A0A9P3GSG7"/>
<proteinExistence type="predicted"/>
<comment type="caution">
    <text evidence="1">The sequence shown here is derived from an EMBL/GenBank/DDBJ whole genome shotgun (WGS) entry which is preliminary data.</text>
</comment>
<name>A0A9P3GSG7_9APHY</name>
<reference evidence="1 2" key="1">
    <citation type="submission" date="2021-08" db="EMBL/GenBank/DDBJ databases">
        <title>Draft Genome Sequence of Phanerochaete sordida strain YK-624.</title>
        <authorList>
            <person name="Mori T."/>
            <person name="Dohra H."/>
            <person name="Suzuki T."/>
            <person name="Kawagishi H."/>
            <person name="Hirai H."/>
        </authorList>
    </citation>
    <scope>NUCLEOTIDE SEQUENCE [LARGE SCALE GENOMIC DNA]</scope>
    <source>
        <strain evidence="1 2">YK-624</strain>
    </source>
</reference>